<feature type="domain" description="Type IV / VI secretion system DotU" evidence="2">
    <location>
        <begin position="13"/>
        <end position="208"/>
    </location>
</feature>
<dbReference type="Proteomes" id="UP000199693">
    <property type="component" value="Unassembled WGS sequence"/>
</dbReference>
<proteinExistence type="predicted"/>
<organism evidence="3 6">
    <name type="scientific">Pseudomonas delhiensis</name>
    <dbReference type="NCBI Taxonomy" id="366289"/>
    <lineage>
        <taxon>Bacteria</taxon>
        <taxon>Pseudomonadati</taxon>
        <taxon>Pseudomonadota</taxon>
        <taxon>Gammaproteobacteria</taxon>
        <taxon>Pseudomonadales</taxon>
        <taxon>Pseudomonadaceae</taxon>
        <taxon>Pseudomonas</taxon>
    </lineage>
</organism>
<dbReference type="Gene3D" id="1.25.40.590">
    <property type="entry name" value="Type IV / VI secretion system, DotU"/>
    <property type="match status" value="1"/>
</dbReference>
<evidence type="ECO:0000256" key="1">
    <source>
        <dbReference type="SAM" id="Phobius"/>
    </source>
</evidence>
<keyword evidence="1" id="KW-0812">Transmembrane</keyword>
<dbReference type="RefSeq" id="WP_089393301.1">
    <property type="nucleotide sequence ID" value="NZ_FNEC01000016.1"/>
</dbReference>
<dbReference type="NCBIfam" id="NF038239">
    <property type="entry name" value="T6SS_TssL_short"/>
    <property type="match status" value="1"/>
</dbReference>
<dbReference type="NCBIfam" id="TIGR03349">
    <property type="entry name" value="IV_VI_DotU"/>
    <property type="match status" value="1"/>
</dbReference>
<dbReference type="InterPro" id="IPR038522">
    <property type="entry name" value="T4/T6SS_DotU_sf"/>
</dbReference>
<dbReference type="AlphaFoldDB" id="A0A239M1Q4"/>
<dbReference type="Pfam" id="PF09850">
    <property type="entry name" value="DotU"/>
    <property type="match status" value="1"/>
</dbReference>
<sequence>MTQAFGKKPLVDIDALLQDSYLLVVELQQKASAKDGAELWKHCAAQVEHSRARLAEAGVSLNAIDRICYAQCALLDETVMRNAGEQSHAVWAAKPLQAHFFNRHQAGEQLYEDMRAALAEPAPDLRVLTCYQRVLMLGFLGRYRDEQAPEREQLLDALNEHVQPFAAAGEAPVLVRAGGGGWRRWLGMPWLHLVAAAILLAGVWLLLHRMLVDTVTTLLPGQV</sequence>
<keyword evidence="1" id="KW-0472">Membrane</keyword>
<evidence type="ECO:0000259" key="2">
    <source>
        <dbReference type="Pfam" id="PF09850"/>
    </source>
</evidence>
<reference evidence="3 6" key="1">
    <citation type="submission" date="2016-10" db="EMBL/GenBank/DDBJ databases">
        <authorList>
            <person name="de Groot N.N."/>
        </authorList>
    </citation>
    <scope>NUCLEOTIDE SEQUENCE [LARGE SCALE GENOMIC DNA]</scope>
    <source>
        <strain evidence="3 6">CCM 7361</strain>
    </source>
</reference>
<dbReference type="PANTHER" id="PTHR38033">
    <property type="entry name" value="MEMBRANE PROTEIN-RELATED"/>
    <property type="match status" value="1"/>
</dbReference>
<dbReference type="EMBL" id="FNEC01000016">
    <property type="protein sequence ID" value="SDJ38633.1"/>
    <property type="molecule type" value="Genomic_DNA"/>
</dbReference>
<gene>
    <name evidence="3" type="ORF">SAMN05216189_101648</name>
    <name evidence="4" type="ORF">SAMN06295949_12348</name>
</gene>
<evidence type="ECO:0000313" key="3">
    <source>
        <dbReference type="EMBL" id="SDJ38633.1"/>
    </source>
</evidence>
<dbReference type="EMBL" id="FZPC01000023">
    <property type="protein sequence ID" value="SNT36490.1"/>
    <property type="molecule type" value="Genomic_DNA"/>
</dbReference>
<reference evidence="4 5" key="2">
    <citation type="submission" date="2017-06" db="EMBL/GenBank/DDBJ databases">
        <authorList>
            <person name="Varghese N."/>
            <person name="Submissions S."/>
        </authorList>
    </citation>
    <scope>NUCLEOTIDE SEQUENCE [LARGE SCALE GENOMIC DNA]</scope>
    <source>
        <strain evidence="4 5">RLD-1</strain>
    </source>
</reference>
<keyword evidence="1" id="KW-1133">Transmembrane helix</keyword>
<protein>
    <submittedName>
        <fullName evidence="3">Type VI secretion system protein ImpK</fullName>
    </submittedName>
</protein>
<dbReference type="Proteomes" id="UP000198309">
    <property type="component" value="Unassembled WGS sequence"/>
</dbReference>
<feature type="transmembrane region" description="Helical" evidence="1">
    <location>
        <begin position="190"/>
        <end position="207"/>
    </location>
</feature>
<evidence type="ECO:0000313" key="6">
    <source>
        <dbReference type="Proteomes" id="UP000199693"/>
    </source>
</evidence>
<keyword evidence="5" id="KW-1185">Reference proteome</keyword>
<evidence type="ECO:0000313" key="5">
    <source>
        <dbReference type="Proteomes" id="UP000198309"/>
    </source>
</evidence>
<accession>A0A239M1Q4</accession>
<evidence type="ECO:0000313" key="4">
    <source>
        <dbReference type="EMBL" id="SNT36490.1"/>
    </source>
</evidence>
<dbReference type="PANTHER" id="PTHR38033:SF1">
    <property type="entry name" value="DOTU FAMILY TYPE IV_VI SECRETION SYSTEM PROTEIN"/>
    <property type="match status" value="1"/>
</dbReference>
<dbReference type="InterPro" id="IPR017732">
    <property type="entry name" value="T4/T6SS_DotU"/>
</dbReference>
<name>A0A239M1Q4_9PSED</name>